<name>A0A5J4WI07_9EUKA</name>
<proteinExistence type="predicted"/>
<sequence length="294" mass="32695">MTQRKSPGGTGPISFVTYLKECSIPVIFEQWNALVFIIEGYVTTELEQLISEGKFSHSFDFTPVDECFKGRNDTINIFIAKNHENGEYKLQVLNKLPPFTRIQIFVQPLFIDISKLPNQTELFVHNFELRHFHIPDSNKTAKPTEAYQINSIVKQGPPQQGIKSVGPENAAKLFNQQPVANTYQPQPAPRSSFGPIPKVNNVQQTPQHYAPPVVPDQAIYLIGPTGDIGDLKTNPRVNPKAAAIPTVGQQSQIQPGQNINQLRTQQGLAAAGGGQQFIYMQNQFPQPQVPGKKN</sequence>
<protein>
    <submittedName>
        <fullName evidence="1">Uncharacterized protein</fullName>
    </submittedName>
</protein>
<accession>A0A5J4WI07</accession>
<evidence type="ECO:0000313" key="2">
    <source>
        <dbReference type="Proteomes" id="UP000324800"/>
    </source>
</evidence>
<dbReference type="Proteomes" id="UP000324800">
    <property type="component" value="Unassembled WGS sequence"/>
</dbReference>
<gene>
    <name evidence="1" type="ORF">EZS28_009841</name>
</gene>
<organism evidence="1 2">
    <name type="scientific">Streblomastix strix</name>
    <dbReference type="NCBI Taxonomy" id="222440"/>
    <lineage>
        <taxon>Eukaryota</taxon>
        <taxon>Metamonada</taxon>
        <taxon>Preaxostyla</taxon>
        <taxon>Oxymonadida</taxon>
        <taxon>Streblomastigidae</taxon>
        <taxon>Streblomastix</taxon>
    </lineage>
</organism>
<comment type="caution">
    <text evidence="1">The sequence shown here is derived from an EMBL/GenBank/DDBJ whole genome shotgun (WGS) entry which is preliminary data.</text>
</comment>
<evidence type="ECO:0000313" key="1">
    <source>
        <dbReference type="EMBL" id="KAA6394630.1"/>
    </source>
</evidence>
<dbReference type="AlphaFoldDB" id="A0A5J4WI07"/>
<reference evidence="1 2" key="1">
    <citation type="submission" date="2019-03" db="EMBL/GenBank/DDBJ databases">
        <title>Single cell metagenomics reveals metabolic interactions within the superorganism composed of flagellate Streblomastix strix and complex community of Bacteroidetes bacteria on its surface.</title>
        <authorList>
            <person name="Treitli S.C."/>
            <person name="Kolisko M."/>
            <person name="Husnik F."/>
            <person name="Keeling P."/>
            <person name="Hampl V."/>
        </authorList>
    </citation>
    <scope>NUCLEOTIDE SEQUENCE [LARGE SCALE GENOMIC DNA]</scope>
    <source>
        <strain evidence="1">ST1C</strain>
    </source>
</reference>
<dbReference type="EMBL" id="SNRW01001896">
    <property type="protein sequence ID" value="KAA6394630.1"/>
    <property type="molecule type" value="Genomic_DNA"/>
</dbReference>